<feature type="compositionally biased region" description="Basic and acidic residues" evidence="1">
    <location>
        <begin position="1328"/>
        <end position="1341"/>
    </location>
</feature>
<proteinExistence type="predicted"/>
<organism evidence="2 3">
    <name type="scientific">Lasiodiplodia theobromae</name>
    <dbReference type="NCBI Taxonomy" id="45133"/>
    <lineage>
        <taxon>Eukaryota</taxon>
        <taxon>Fungi</taxon>
        <taxon>Dikarya</taxon>
        <taxon>Ascomycota</taxon>
        <taxon>Pezizomycotina</taxon>
        <taxon>Dothideomycetes</taxon>
        <taxon>Dothideomycetes incertae sedis</taxon>
        <taxon>Botryosphaeriales</taxon>
        <taxon>Botryosphaeriaceae</taxon>
        <taxon>Lasiodiplodia</taxon>
    </lineage>
</organism>
<protein>
    <submittedName>
        <fullName evidence="2">Ribonuclease H-like protein</fullName>
    </submittedName>
</protein>
<feature type="compositionally biased region" description="Basic residues" evidence="1">
    <location>
        <begin position="1352"/>
        <end position="1364"/>
    </location>
</feature>
<accession>A0A8H7MBJ6</accession>
<reference evidence="2" key="1">
    <citation type="submission" date="2016-08" db="EMBL/GenBank/DDBJ databases">
        <authorList>
            <person name="Yan J."/>
        </authorList>
    </citation>
    <scope>NUCLEOTIDE SEQUENCE</scope>
    <source>
        <strain evidence="2">CSS-01s</strain>
    </source>
</reference>
<dbReference type="GO" id="GO:0003676">
    <property type="term" value="F:nucleic acid binding"/>
    <property type="evidence" value="ECO:0007669"/>
    <property type="project" value="InterPro"/>
</dbReference>
<reference evidence="2" key="2">
    <citation type="journal article" date="2018" name="DNA Res.">
        <title>Comparative genome and transcriptome analyses reveal adaptations to opportunistic infections in woody plant degrading pathogens of Botryosphaeriaceae.</title>
        <authorList>
            <person name="Yan J.Y."/>
            <person name="Zhao W.S."/>
            <person name="Chen Z."/>
            <person name="Xing Q.K."/>
            <person name="Zhang W."/>
            <person name="Chethana K.W.T."/>
            <person name="Xue M.F."/>
            <person name="Xu J.P."/>
            <person name="Phillips A.J.L."/>
            <person name="Wang Y."/>
            <person name="Liu J.H."/>
            <person name="Liu M."/>
            <person name="Zhou Y."/>
            <person name="Jayawardena R.S."/>
            <person name="Manawasinghe I.S."/>
            <person name="Huang J.B."/>
            <person name="Qiao G.H."/>
            <person name="Fu C.Y."/>
            <person name="Guo F.F."/>
            <person name="Dissanayake A.J."/>
            <person name="Peng Y.L."/>
            <person name="Hyde K.D."/>
            <person name="Li X.H."/>
        </authorList>
    </citation>
    <scope>NUCLEOTIDE SEQUENCE</scope>
    <source>
        <strain evidence="2">CSS-01s</strain>
    </source>
</reference>
<feature type="region of interest" description="Disordered" evidence="1">
    <location>
        <begin position="1297"/>
        <end position="1364"/>
    </location>
</feature>
<sequence length="1364" mass="157909">MLPSTYWQLRYEADDLEEEINKWRPQLAAAAAQKRREERSNIYGWKAIGRRTASEIWSTLSDHMAKLLPTVHYKTELLERKLREHNPILLSRRNFAAKWRERMNEYEELGVEVSDQIHKVDVALERRYSGNSEKVLKICDTFEEVREVMMHLDQDFSKMRLYWKTLKGERDWKIYAAYGQYTRNILKVYDRIAELNMEISTLNRYIQRDIDYLVYRDQFMALFKRRNSDLEVLRNAYIIQPFEIFGKRLTGFNRVRKRMEDWYWDNRGKIIEVLGQTEWKRRRELVTKFKRAAQDWNDVRDEELYDLYNEVKRVSEQLRGLKRLEEGRERIETSLTESFFRHCEDTSFFDDQKPGDMAPTVLWAFMRMWPERYFEAGMIGLKEQMSVAQERRDKVTVHRVKGVLSKAERLAEERRHDQDKRLKLAGVYREPRYDLDKHVVEDKAAAERSNHAYFSYELYHANSERVQDEQEPLPGSPELRYHATNATHSDVLRGLGGKFVGFDLRWKPVARDEDGPKANTSLLMIATDSTIHLLHLARQRNVQPLITEEIKRVLESPDIFKVTVGSKEKCARLQKFLGVNPRGFIDLEDLHYDLQAKAGRTVSRSPLTLQDLMFEYLGYGLHPEAADMTVDLALRLRRTDQVAMGSNVYACFALWHTIYAEGQQKAEKAALLDRQRSAEQKALWERRRSIFSSFSEAPAPNSARRLPDGLSEEGADDADDFYTASKPTDSQTTSASPSLTDIWKSATETEMEKPGQDVMDAATSWVNSFLGSEEVSSSDGSSRRHQLLSYCLWYYGGFDVLAIAGNLSPEMANALPTDILEAIDRDGVPYDEKRVSELVEMLPEEVLWAEKYRRIARVVEFRRNGSSAQPSSMSHATRLRGIGHRGLEEYHEAEAWAVGFLRSRSSSDARANQSGPRHNSGVLRRLCLYRLWHSHRWDLQALGQVVFGGDFPEKKRRVPAERILSEISINRLPYDGAVEELLGALNKKSSDHVKNFVRVSNLTKESHAVMAAPGSQAETHDSMRAIVLEQRYDEAQKWARARLDEPCDKHRFYRYLHYRLWDHWNLSIDAIGTKYASERPSKLIALDIVGAIKYYGMPPGNEERMAELRRLLAEDAVLPEVSPSTDGGSGDPRRHWAAAEEWAQKWARRDSERGTMFRHYEYPRRLSMLTWYRLWQKYNYSVAALRKAVFPTDFAPALKEATIANQILVVLSTWPTMDYEAPRLKELMGLLPEEVVQTSFQELAKRTGFNISAGAQGAVPVPMKADRAPKQLRKARSSTMDAAALMRMSYVGNYEEPAKEQAGNKGIETSEGNINAARRTHLRRDKRSTKEETGNEKESRASARQASYPPTRFRRAGTLRSRRQ</sequence>
<dbReference type="InterPro" id="IPR012337">
    <property type="entry name" value="RNaseH-like_sf"/>
</dbReference>
<evidence type="ECO:0000256" key="1">
    <source>
        <dbReference type="SAM" id="MobiDB-lite"/>
    </source>
</evidence>
<feature type="compositionally biased region" description="Polar residues" evidence="1">
    <location>
        <begin position="725"/>
        <end position="739"/>
    </location>
</feature>
<dbReference type="InterPro" id="IPR036397">
    <property type="entry name" value="RNaseH_sf"/>
</dbReference>
<name>A0A8H7MBJ6_9PEZI</name>
<dbReference type="Proteomes" id="UP000627934">
    <property type="component" value="Unassembled WGS sequence"/>
</dbReference>
<evidence type="ECO:0000313" key="2">
    <source>
        <dbReference type="EMBL" id="KAF9629946.1"/>
    </source>
</evidence>
<dbReference type="EMBL" id="MDYX01000037">
    <property type="protein sequence ID" value="KAF9629946.1"/>
    <property type="molecule type" value="Genomic_DNA"/>
</dbReference>
<feature type="compositionally biased region" description="Acidic residues" evidence="1">
    <location>
        <begin position="710"/>
        <end position="720"/>
    </location>
</feature>
<gene>
    <name evidence="2" type="ORF">BFW01_g127</name>
</gene>
<dbReference type="SUPFAM" id="SSF53098">
    <property type="entry name" value="Ribonuclease H-like"/>
    <property type="match status" value="1"/>
</dbReference>
<comment type="caution">
    <text evidence="2">The sequence shown here is derived from an EMBL/GenBank/DDBJ whole genome shotgun (WGS) entry which is preliminary data.</text>
</comment>
<feature type="compositionally biased region" description="Basic residues" evidence="1">
    <location>
        <begin position="1318"/>
        <end position="1327"/>
    </location>
</feature>
<feature type="region of interest" description="Disordered" evidence="1">
    <location>
        <begin position="697"/>
        <end position="740"/>
    </location>
</feature>
<dbReference type="Gene3D" id="3.30.420.10">
    <property type="entry name" value="Ribonuclease H-like superfamily/Ribonuclease H"/>
    <property type="match status" value="1"/>
</dbReference>
<evidence type="ECO:0000313" key="3">
    <source>
        <dbReference type="Proteomes" id="UP000627934"/>
    </source>
</evidence>